<dbReference type="RefSeq" id="WP_169350430.1">
    <property type="nucleotide sequence ID" value="NZ_JABBJJ010000306.1"/>
</dbReference>
<dbReference type="AlphaFoldDB" id="A0A848LTC4"/>
<evidence type="ECO:0000313" key="2">
    <source>
        <dbReference type="Proteomes" id="UP000518300"/>
    </source>
</evidence>
<evidence type="ECO:0000313" key="1">
    <source>
        <dbReference type="EMBL" id="NMO21238.1"/>
    </source>
</evidence>
<name>A0A848LTC4_9BACT</name>
<protein>
    <recommendedName>
        <fullName evidence="3">N-acetyltransferase domain-containing protein</fullName>
    </recommendedName>
</protein>
<evidence type="ECO:0008006" key="3">
    <source>
        <dbReference type="Google" id="ProtNLM"/>
    </source>
</evidence>
<accession>A0A848LTC4</accession>
<keyword evidence="2" id="KW-1185">Reference proteome</keyword>
<proteinExistence type="predicted"/>
<sequence length="134" mass="14815">MTEKNRILIEGYSPEELLHALEGENEALVFSGEPLVFKLGSANVLGQFAITDTTLVLELAQIDGGGEGILPVLASLSDRFARKRGLRTIEWLVYAVHCANPNLKLRRVLERKGFTLRTPPGQARGECYYLCADL</sequence>
<comment type="caution">
    <text evidence="1">The sequence shown here is derived from an EMBL/GenBank/DDBJ whole genome shotgun (WGS) entry which is preliminary data.</text>
</comment>
<reference evidence="1 2" key="1">
    <citation type="submission" date="2020-04" db="EMBL/GenBank/DDBJ databases">
        <title>Draft genome of Pyxidicoccus fallax type strain.</title>
        <authorList>
            <person name="Whitworth D.E."/>
        </authorList>
    </citation>
    <scope>NUCLEOTIDE SEQUENCE [LARGE SCALE GENOMIC DNA]</scope>
    <source>
        <strain evidence="1 2">DSM 14698</strain>
    </source>
</reference>
<gene>
    <name evidence="1" type="ORF">HG543_41270</name>
</gene>
<dbReference type="EMBL" id="JABBJJ010000306">
    <property type="protein sequence ID" value="NMO21238.1"/>
    <property type="molecule type" value="Genomic_DNA"/>
</dbReference>
<dbReference type="Proteomes" id="UP000518300">
    <property type="component" value="Unassembled WGS sequence"/>
</dbReference>
<organism evidence="1 2">
    <name type="scientific">Pyxidicoccus fallax</name>
    <dbReference type="NCBI Taxonomy" id="394095"/>
    <lineage>
        <taxon>Bacteria</taxon>
        <taxon>Pseudomonadati</taxon>
        <taxon>Myxococcota</taxon>
        <taxon>Myxococcia</taxon>
        <taxon>Myxococcales</taxon>
        <taxon>Cystobacterineae</taxon>
        <taxon>Myxococcaceae</taxon>
        <taxon>Pyxidicoccus</taxon>
    </lineage>
</organism>